<dbReference type="InterPro" id="IPR004706">
    <property type="entry name" value="Arsenical-R_Acr3"/>
</dbReference>
<keyword evidence="2" id="KW-0812">Transmembrane</keyword>
<dbReference type="PANTHER" id="PTHR43057">
    <property type="entry name" value="ARSENITE EFFLUX TRANSPORTER"/>
    <property type="match status" value="1"/>
</dbReference>
<reference evidence="3" key="1">
    <citation type="submission" date="2020-05" db="EMBL/GenBank/DDBJ databases">
        <title>Phylogenomic resolution of chytrid fungi.</title>
        <authorList>
            <person name="Stajich J.E."/>
            <person name="Amses K."/>
            <person name="Simmons R."/>
            <person name="Seto K."/>
            <person name="Myers J."/>
            <person name="Bonds A."/>
            <person name="Quandt C.A."/>
            <person name="Barry K."/>
            <person name="Liu P."/>
            <person name="Grigoriev I."/>
            <person name="Longcore J.E."/>
            <person name="James T.Y."/>
        </authorList>
    </citation>
    <scope>NUCLEOTIDE SEQUENCE</scope>
    <source>
        <strain evidence="3">JEL0513</strain>
    </source>
</reference>
<feature type="transmembrane region" description="Helical" evidence="2">
    <location>
        <begin position="65"/>
        <end position="89"/>
    </location>
</feature>
<keyword evidence="1" id="KW-0813">Transport</keyword>
<evidence type="ECO:0000313" key="4">
    <source>
        <dbReference type="Proteomes" id="UP001211907"/>
    </source>
</evidence>
<gene>
    <name evidence="3" type="ORF">HK100_010573</name>
</gene>
<keyword evidence="4" id="KW-1185">Reference proteome</keyword>
<proteinExistence type="predicted"/>
<dbReference type="GO" id="GO:0015297">
    <property type="term" value="F:antiporter activity"/>
    <property type="evidence" value="ECO:0007669"/>
    <property type="project" value="InterPro"/>
</dbReference>
<dbReference type="Proteomes" id="UP001211907">
    <property type="component" value="Unassembled WGS sequence"/>
</dbReference>
<evidence type="ECO:0000256" key="1">
    <source>
        <dbReference type="ARBA" id="ARBA00022448"/>
    </source>
</evidence>
<keyword evidence="2" id="KW-1133">Transmembrane helix</keyword>
<keyword evidence="2" id="KW-0472">Membrane</keyword>
<protein>
    <recommendedName>
        <fullName evidence="5">Arsenite transporter</fullName>
    </recommendedName>
</protein>
<accession>A0AAD5T3I9</accession>
<dbReference type="GO" id="GO:0005886">
    <property type="term" value="C:plasma membrane"/>
    <property type="evidence" value="ECO:0007669"/>
    <property type="project" value="TreeGrafter"/>
</dbReference>
<organism evidence="3 4">
    <name type="scientific">Physocladia obscura</name>
    <dbReference type="NCBI Taxonomy" id="109957"/>
    <lineage>
        <taxon>Eukaryota</taxon>
        <taxon>Fungi</taxon>
        <taxon>Fungi incertae sedis</taxon>
        <taxon>Chytridiomycota</taxon>
        <taxon>Chytridiomycota incertae sedis</taxon>
        <taxon>Chytridiomycetes</taxon>
        <taxon>Chytridiales</taxon>
        <taxon>Chytriomycetaceae</taxon>
        <taxon>Physocladia</taxon>
    </lineage>
</organism>
<evidence type="ECO:0008006" key="5">
    <source>
        <dbReference type="Google" id="ProtNLM"/>
    </source>
</evidence>
<dbReference type="GO" id="GO:0015105">
    <property type="term" value="F:arsenite transmembrane transporter activity"/>
    <property type="evidence" value="ECO:0007669"/>
    <property type="project" value="TreeGrafter"/>
</dbReference>
<name>A0AAD5T3I9_9FUNG</name>
<dbReference type="AlphaFoldDB" id="A0AAD5T3I9"/>
<comment type="caution">
    <text evidence="3">The sequence shown here is derived from an EMBL/GenBank/DDBJ whole genome shotgun (WGS) entry which is preliminary data.</text>
</comment>
<evidence type="ECO:0000313" key="3">
    <source>
        <dbReference type="EMBL" id="KAJ3125828.1"/>
    </source>
</evidence>
<dbReference type="PANTHER" id="PTHR43057:SF1">
    <property type="entry name" value="ARSENICAL-RESISTANCE PROTEIN 3"/>
    <property type="match status" value="1"/>
</dbReference>
<dbReference type="EMBL" id="JADGJH010000589">
    <property type="protein sequence ID" value="KAJ3125828.1"/>
    <property type="molecule type" value="Genomic_DNA"/>
</dbReference>
<sequence length="122" mass="13369">MFILKVTDLIENSCSAATLLWYSIFCNIKSSHSLAVTQSFTTAGNNFELAIAVAVATYGIDSKEAFFAVIGPLIEVPVLLGLVYLAIAFEGPRNQVLYKLTGDDVVKASELHIVENWRRSEV</sequence>
<evidence type="ECO:0000256" key="2">
    <source>
        <dbReference type="SAM" id="Phobius"/>
    </source>
</evidence>
<dbReference type="GO" id="GO:0015104">
    <property type="term" value="F:antimonite transmembrane transporter activity"/>
    <property type="evidence" value="ECO:0007669"/>
    <property type="project" value="TreeGrafter"/>
</dbReference>